<sequence>MEKPVKRNRFRFVAGVFALMSSPLANAQTPFILNDPVDISKDFKDYTNTYFLADNLKTFDPASLSGTITWKRARYTTRQAFDNTMSGLDLAPQNEFPGIEYAADPVLPFSIQFVSPKTIRIRATSGPQYHKSEPSLMLVIEPATDKSWQYAKVAGGHQYKSAFGRIVIKENPWKIEVWDAQGRLLTQTRHQTDGKSSFTPTLPFSFVRRASDYSRSIAAVFSLMPDEKIYGCGESFTKLNKYGQKVVLWADDVNGVETNEIYKPVPFFMSSRGYGMFMHTSSPITCDFGATFNANNALMIGDDELDLFVFLGEPKDILDEYTNLTGKAAMPPLWSFGLWMSRITYFSEDDGRKVAKQLRENKIPSDVIHFDTGWFETDWRCDYQFAPSRFKDPVGMIQDLKKQGFHTCLWQLPYFVPKNKLFTEIVDKGLAVKDGKGNIPYEDAVLDFTNPTTVQWYQDKIGGLLKQGVSAIKVDFGEAAPLNGVYSNGRTGFYEHNLYPLRYQTAVADITKRINNENIIWARSSWAGSQRFPLHWGGDAESTDMGMESELRGGLSLGLSGFSFWSHDAGGFTTKTPEELYRRWLLMGLFSSHTRCHGQAPKEPWEYGKNFNHYFRKATEMRYKLMPYIYAQAKQATEKGLPVLRALFVEFPNDPGAWQVDNEYLFGSDMLIAPLFESGLRSRNVYLPQGQWIDYQTGKVYAGGWHTIEAGELDIILLVRDGTVLPHIKLAQSTAEMDWTNLDLVVYSASGNTAKGIVCLPTDNVVKTVNLTRKGNAFVVDTDPLNGKVKWKVKYYTELSVN</sequence>
<proteinExistence type="inferred from homology"/>
<gene>
    <name evidence="7" type="ORF">QNI22_38255</name>
</gene>
<evidence type="ECO:0000256" key="2">
    <source>
        <dbReference type="RuleBase" id="RU361185"/>
    </source>
</evidence>
<evidence type="ECO:0000256" key="1">
    <source>
        <dbReference type="ARBA" id="ARBA00007806"/>
    </source>
</evidence>
<keyword evidence="3" id="KW-0732">Signal</keyword>
<dbReference type="InterPro" id="IPR051816">
    <property type="entry name" value="Glycosyl_Hydrolase_31"/>
</dbReference>
<protein>
    <submittedName>
        <fullName evidence="7">Glycoside hydrolase family 31 protein</fullName>
    </submittedName>
</protein>
<dbReference type="InterPro" id="IPR017853">
    <property type="entry name" value="GH"/>
</dbReference>
<feature type="domain" description="Glycoside hydrolase family 31 TIM barrel" evidence="4">
    <location>
        <begin position="329"/>
        <end position="631"/>
    </location>
</feature>
<dbReference type="GO" id="GO:0004553">
    <property type="term" value="F:hydrolase activity, hydrolyzing O-glycosyl compounds"/>
    <property type="evidence" value="ECO:0007669"/>
    <property type="project" value="InterPro"/>
</dbReference>
<evidence type="ECO:0000313" key="8">
    <source>
        <dbReference type="Proteomes" id="UP001232063"/>
    </source>
</evidence>
<dbReference type="Pfam" id="PF21365">
    <property type="entry name" value="Glyco_hydro_31_3rd"/>
    <property type="match status" value="1"/>
</dbReference>
<name>A0AAE3RAB4_9BACT</name>
<dbReference type="Gene3D" id="2.60.40.1760">
    <property type="entry name" value="glycosyl hydrolase (family 31)"/>
    <property type="match status" value="1"/>
</dbReference>
<evidence type="ECO:0000259" key="5">
    <source>
        <dbReference type="Pfam" id="PF13802"/>
    </source>
</evidence>
<keyword evidence="2" id="KW-0326">Glycosidase</keyword>
<dbReference type="Gene3D" id="2.60.40.1180">
    <property type="entry name" value="Golgi alpha-mannosidase II"/>
    <property type="match status" value="1"/>
</dbReference>
<feature type="chain" id="PRO_5042091069" evidence="3">
    <location>
        <begin position="28"/>
        <end position="802"/>
    </location>
</feature>
<comment type="similarity">
    <text evidence="1 2">Belongs to the glycosyl hydrolase 31 family.</text>
</comment>
<dbReference type="InterPro" id="IPR048395">
    <property type="entry name" value="Glyco_hydro_31_C"/>
</dbReference>
<keyword evidence="2 7" id="KW-0378">Hydrolase</keyword>
<dbReference type="PANTHER" id="PTHR43863">
    <property type="entry name" value="HYDROLASE, PUTATIVE (AFU_ORTHOLOGUE AFUA_1G03140)-RELATED"/>
    <property type="match status" value="1"/>
</dbReference>
<dbReference type="EMBL" id="JASJOU010000024">
    <property type="protein sequence ID" value="MDJ1506556.1"/>
    <property type="molecule type" value="Genomic_DNA"/>
</dbReference>
<evidence type="ECO:0000256" key="3">
    <source>
        <dbReference type="SAM" id="SignalP"/>
    </source>
</evidence>
<dbReference type="GO" id="GO:0005975">
    <property type="term" value="P:carbohydrate metabolic process"/>
    <property type="evidence" value="ECO:0007669"/>
    <property type="project" value="InterPro"/>
</dbReference>
<feature type="signal peptide" evidence="3">
    <location>
        <begin position="1"/>
        <end position="27"/>
    </location>
</feature>
<dbReference type="InterPro" id="IPR011013">
    <property type="entry name" value="Gal_mutarotase_sf_dom"/>
</dbReference>
<feature type="domain" description="Glycoside hydrolase family 31 N-terminal" evidence="5">
    <location>
        <begin position="108"/>
        <end position="287"/>
    </location>
</feature>
<organism evidence="7 8">
    <name type="scientific">Xanthocytophaga agilis</name>
    <dbReference type="NCBI Taxonomy" id="3048010"/>
    <lineage>
        <taxon>Bacteria</taxon>
        <taxon>Pseudomonadati</taxon>
        <taxon>Bacteroidota</taxon>
        <taxon>Cytophagia</taxon>
        <taxon>Cytophagales</taxon>
        <taxon>Rhodocytophagaceae</taxon>
        <taxon>Xanthocytophaga</taxon>
    </lineage>
</organism>
<dbReference type="GO" id="GO:0030246">
    <property type="term" value="F:carbohydrate binding"/>
    <property type="evidence" value="ECO:0007669"/>
    <property type="project" value="InterPro"/>
</dbReference>
<dbReference type="CDD" id="cd06593">
    <property type="entry name" value="GH31_xylosidase_YicI"/>
    <property type="match status" value="1"/>
</dbReference>
<dbReference type="Pfam" id="PF01055">
    <property type="entry name" value="Glyco_hydro_31_2nd"/>
    <property type="match status" value="1"/>
</dbReference>
<evidence type="ECO:0000259" key="6">
    <source>
        <dbReference type="Pfam" id="PF21365"/>
    </source>
</evidence>
<dbReference type="SUPFAM" id="SSF74650">
    <property type="entry name" value="Galactose mutarotase-like"/>
    <property type="match status" value="1"/>
</dbReference>
<dbReference type="InterPro" id="IPR013780">
    <property type="entry name" value="Glyco_hydro_b"/>
</dbReference>
<dbReference type="AlphaFoldDB" id="A0AAE3RAB4"/>
<accession>A0AAE3RAB4</accession>
<dbReference type="Pfam" id="PF13802">
    <property type="entry name" value="Gal_mutarotas_2"/>
    <property type="match status" value="1"/>
</dbReference>
<reference evidence="7" key="1">
    <citation type="submission" date="2023-05" db="EMBL/GenBank/DDBJ databases">
        <authorList>
            <person name="Zhang X."/>
        </authorList>
    </citation>
    <scope>NUCLEOTIDE SEQUENCE</scope>
    <source>
        <strain evidence="7">BD1B2-1</strain>
    </source>
</reference>
<dbReference type="Proteomes" id="UP001232063">
    <property type="component" value="Unassembled WGS sequence"/>
</dbReference>
<evidence type="ECO:0000313" key="7">
    <source>
        <dbReference type="EMBL" id="MDJ1506556.1"/>
    </source>
</evidence>
<dbReference type="InterPro" id="IPR000322">
    <property type="entry name" value="Glyco_hydro_31_TIM"/>
</dbReference>
<dbReference type="Gene3D" id="3.20.20.80">
    <property type="entry name" value="Glycosidases"/>
    <property type="match status" value="1"/>
</dbReference>
<evidence type="ECO:0000259" key="4">
    <source>
        <dbReference type="Pfam" id="PF01055"/>
    </source>
</evidence>
<dbReference type="PANTHER" id="PTHR43863:SF2">
    <property type="entry name" value="MALTASE-GLUCOAMYLASE"/>
    <property type="match status" value="1"/>
</dbReference>
<feature type="domain" description="Glycosyl hydrolase family 31 C-terminal" evidence="6">
    <location>
        <begin position="640"/>
        <end position="725"/>
    </location>
</feature>
<dbReference type="InterPro" id="IPR025887">
    <property type="entry name" value="Glyco_hydro_31_N_dom"/>
</dbReference>
<keyword evidence="8" id="KW-1185">Reference proteome</keyword>
<comment type="caution">
    <text evidence="7">The sequence shown here is derived from an EMBL/GenBank/DDBJ whole genome shotgun (WGS) entry which is preliminary data.</text>
</comment>
<dbReference type="SUPFAM" id="SSF51445">
    <property type="entry name" value="(Trans)glycosidases"/>
    <property type="match status" value="1"/>
</dbReference>
<dbReference type="CDD" id="cd14752">
    <property type="entry name" value="GH31_N"/>
    <property type="match status" value="1"/>
</dbReference>
<dbReference type="SUPFAM" id="SSF51011">
    <property type="entry name" value="Glycosyl hydrolase domain"/>
    <property type="match status" value="1"/>
</dbReference>